<dbReference type="OrthoDB" id="10262320at2759"/>
<dbReference type="InterPro" id="IPR019749">
    <property type="entry name" value="Band_41_domain"/>
</dbReference>
<dbReference type="CDD" id="cd17089">
    <property type="entry name" value="FERM_F0_TLN"/>
    <property type="match status" value="1"/>
</dbReference>
<dbReference type="SUPFAM" id="SSF50729">
    <property type="entry name" value="PH domain-like"/>
    <property type="match status" value="1"/>
</dbReference>
<sequence>MATISLKVHLCSQQTVKTLQFDASSSVHEACLEIRRKLGDAVGGEDHALFWPAKSKWLVPTKTLAFYELAPGDTVEFKKKHRMLRIRLLDDTVKTVLIDDSLPVLLLAQSICGKIGIANQDEYSLALEEHVDVTKGAKKKSLDSTDNVTWLNPEKSLPEQGVEESATLLLKKKFFYSDQNVDRTDPIQLHLIYQQSRDGIISGKHACTVDEAVQFAALQMQIVHGNHDDAKHKLGFLNLREFLPEEYRKAKDIEKRIYGEHRKLVNMPELTVKHRYVQLCRSLKTYGVTFFAVKEKDTKKNKVVARMIGISKDAILRCDAESKEVLQTWPLTSLRRWAASPTMFTMDFGDYQDAFYSVQTTQGEQMSQLIAGYIDIIIKRKKEADRAIATGAEEVITTEEVVRPARAQAIAIKPAQVNTAQEIVLAQQGELASEGANAATVGQAAMRTTHQAAMSSIQPVAVNVVNPPSPDPGVAAVLQRVSQGQSAVQTLVTEMTLALAMPVNSRDASPTDPARLFAQTTALAHLASHLAAAAAVVQATSIVDTPAIAHHVGQLSTNLNSLGAAAKTLHANGAANQLPELTRDIANATNRLLATVQEAVTTANPTRKRCLQLRKPSRRRRLPCSRPSTTRHPATRPRGNANCKMPQSRYRSPCRTWSTRQRRWRARWRPRRRKCG</sequence>
<dbReference type="InterPro" id="IPR002404">
    <property type="entry name" value="IRS_PTB"/>
</dbReference>
<dbReference type="PROSITE" id="PS00660">
    <property type="entry name" value="FERM_1"/>
    <property type="match status" value="1"/>
</dbReference>
<dbReference type="GO" id="GO:0005737">
    <property type="term" value="C:cytoplasm"/>
    <property type="evidence" value="ECO:0007669"/>
    <property type="project" value="TreeGrafter"/>
</dbReference>
<dbReference type="InterPro" id="IPR019747">
    <property type="entry name" value="FERM_CS"/>
</dbReference>
<dbReference type="CDD" id="cd17090">
    <property type="entry name" value="FERM_F1_TLN"/>
    <property type="match status" value="1"/>
</dbReference>
<keyword evidence="2" id="KW-0963">Cytoplasm</keyword>
<comment type="subcellular location">
    <subcellularLocation>
        <location evidence="1">Cytoplasm</location>
        <location evidence="1">Cytoskeleton</location>
    </subcellularLocation>
</comment>
<name>A0A1Y2HHC3_9FUNG</name>
<dbReference type="SMART" id="SM01244">
    <property type="entry name" value="IRS"/>
    <property type="match status" value="1"/>
</dbReference>
<dbReference type="GO" id="GO:0005856">
    <property type="term" value="C:cytoskeleton"/>
    <property type="evidence" value="ECO:0007669"/>
    <property type="project" value="UniProtKB-SubCell"/>
</dbReference>
<evidence type="ECO:0000256" key="4">
    <source>
        <dbReference type="SAM" id="MobiDB-lite"/>
    </source>
</evidence>
<proteinExistence type="predicted"/>
<dbReference type="PANTHER" id="PTHR19981:SF1">
    <property type="entry name" value="RHEA, ISOFORM B"/>
    <property type="match status" value="1"/>
</dbReference>
<evidence type="ECO:0000313" key="6">
    <source>
        <dbReference type="EMBL" id="ORZ33976.1"/>
    </source>
</evidence>
<dbReference type="InterPro" id="IPR011993">
    <property type="entry name" value="PH-like_dom_sf"/>
</dbReference>
<gene>
    <name evidence="6" type="ORF">BCR44DRAFT_1187096</name>
</gene>
<reference evidence="6 7" key="1">
    <citation type="submission" date="2016-07" db="EMBL/GenBank/DDBJ databases">
        <title>Pervasive Adenine N6-methylation of Active Genes in Fungi.</title>
        <authorList>
            <consortium name="DOE Joint Genome Institute"/>
            <person name="Mondo S.J."/>
            <person name="Dannebaum R.O."/>
            <person name="Kuo R.C."/>
            <person name="Labutti K."/>
            <person name="Haridas S."/>
            <person name="Kuo A."/>
            <person name="Salamov A."/>
            <person name="Ahrendt S.R."/>
            <person name="Lipzen A."/>
            <person name="Sullivan W."/>
            <person name="Andreopoulos W.B."/>
            <person name="Clum A."/>
            <person name="Lindquist E."/>
            <person name="Daum C."/>
            <person name="Ramamoorthy G.K."/>
            <person name="Gryganskyi A."/>
            <person name="Culley D."/>
            <person name="Magnuson J.K."/>
            <person name="James T.Y."/>
            <person name="O'Malley M.A."/>
            <person name="Stajich J.E."/>
            <person name="Spatafora J.W."/>
            <person name="Visel A."/>
            <person name="Grigoriev I.V."/>
        </authorList>
    </citation>
    <scope>NUCLEOTIDE SEQUENCE [LARGE SCALE GENOMIC DNA]</scope>
    <source>
        <strain evidence="6 7">PL171</strain>
    </source>
</reference>
<dbReference type="CDD" id="cd14473">
    <property type="entry name" value="FERM_B-lobe"/>
    <property type="match status" value="1"/>
</dbReference>
<evidence type="ECO:0000256" key="1">
    <source>
        <dbReference type="ARBA" id="ARBA00004245"/>
    </source>
</evidence>
<dbReference type="AlphaFoldDB" id="A0A1Y2HHC3"/>
<dbReference type="InterPro" id="IPR000299">
    <property type="entry name" value="FERM_domain"/>
</dbReference>
<dbReference type="FunFam" id="1.20.80.10:FF:000007">
    <property type="entry name" value="Talin 2"/>
    <property type="match status" value="1"/>
</dbReference>
<dbReference type="Proteomes" id="UP000193411">
    <property type="component" value="Unassembled WGS sequence"/>
</dbReference>
<dbReference type="FunFam" id="2.30.29.30:FF:000028">
    <property type="entry name" value="Talin 2"/>
    <property type="match status" value="1"/>
</dbReference>
<dbReference type="PANTHER" id="PTHR19981">
    <property type="entry name" value="TALIN"/>
    <property type="match status" value="1"/>
</dbReference>
<keyword evidence="3" id="KW-0206">Cytoskeleton</keyword>
<dbReference type="Gene3D" id="2.30.29.30">
    <property type="entry name" value="Pleckstrin-homology domain (PH domain)/Phosphotyrosine-binding domain (PTB)"/>
    <property type="match status" value="1"/>
</dbReference>
<comment type="caution">
    <text evidence="6">The sequence shown here is derived from an EMBL/GenBank/DDBJ whole genome shotgun (WGS) entry which is preliminary data.</text>
</comment>
<keyword evidence="7" id="KW-1185">Reference proteome</keyword>
<dbReference type="Gene3D" id="1.20.80.10">
    <property type="match status" value="1"/>
</dbReference>
<accession>A0A1Y2HHC3</accession>
<protein>
    <recommendedName>
        <fullName evidence="5">FERM domain-containing protein</fullName>
    </recommendedName>
</protein>
<dbReference type="Pfam" id="PF16511">
    <property type="entry name" value="FERM_f0"/>
    <property type="match status" value="1"/>
</dbReference>
<feature type="domain" description="FERM" evidence="5">
    <location>
        <begin position="82"/>
        <end position="381"/>
    </location>
</feature>
<evidence type="ECO:0000313" key="7">
    <source>
        <dbReference type="Proteomes" id="UP000193411"/>
    </source>
</evidence>
<dbReference type="InterPro" id="IPR035963">
    <property type="entry name" value="FERM_2"/>
</dbReference>
<dbReference type="InterPro" id="IPR032425">
    <property type="entry name" value="FERM_f0"/>
</dbReference>
<dbReference type="GO" id="GO:0098609">
    <property type="term" value="P:cell-cell adhesion"/>
    <property type="evidence" value="ECO:0007669"/>
    <property type="project" value="TreeGrafter"/>
</dbReference>
<evidence type="ECO:0000256" key="2">
    <source>
        <dbReference type="ARBA" id="ARBA00022490"/>
    </source>
</evidence>
<dbReference type="GO" id="GO:0030036">
    <property type="term" value="P:actin cytoskeleton organization"/>
    <property type="evidence" value="ECO:0007669"/>
    <property type="project" value="TreeGrafter"/>
</dbReference>
<dbReference type="InterPro" id="IPR019748">
    <property type="entry name" value="FERM_central"/>
</dbReference>
<dbReference type="PROSITE" id="PS50057">
    <property type="entry name" value="FERM_3"/>
    <property type="match status" value="1"/>
</dbReference>
<dbReference type="Pfam" id="PF02174">
    <property type="entry name" value="IRS"/>
    <property type="match status" value="1"/>
</dbReference>
<organism evidence="6 7">
    <name type="scientific">Catenaria anguillulae PL171</name>
    <dbReference type="NCBI Taxonomy" id="765915"/>
    <lineage>
        <taxon>Eukaryota</taxon>
        <taxon>Fungi</taxon>
        <taxon>Fungi incertae sedis</taxon>
        <taxon>Blastocladiomycota</taxon>
        <taxon>Blastocladiomycetes</taxon>
        <taxon>Blastocladiales</taxon>
        <taxon>Catenariaceae</taxon>
        <taxon>Catenaria</taxon>
    </lineage>
</organism>
<dbReference type="GO" id="GO:0005886">
    <property type="term" value="C:plasma membrane"/>
    <property type="evidence" value="ECO:0007669"/>
    <property type="project" value="TreeGrafter"/>
</dbReference>
<dbReference type="STRING" id="765915.A0A1Y2HHC3"/>
<feature type="region of interest" description="Disordered" evidence="4">
    <location>
        <begin position="617"/>
        <end position="656"/>
    </location>
</feature>
<dbReference type="CDD" id="cd10569">
    <property type="entry name" value="FERM_C_Talin"/>
    <property type="match status" value="1"/>
</dbReference>
<evidence type="ECO:0000256" key="3">
    <source>
        <dbReference type="ARBA" id="ARBA00023212"/>
    </source>
</evidence>
<evidence type="ECO:0000259" key="5">
    <source>
        <dbReference type="PROSITE" id="PS50057"/>
    </source>
</evidence>
<dbReference type="SUPFAM" id="SSF47031">
    <property type="entry name" value="Second domain of FERM"/>
    <property type="match status" value="1"/>
</dbReference>
<dbReference type="SMART" id="SM00295">
    <property type="entry name" value="B41"/>
    <property type="match status" value="1"/>
</dbReference>
<dbReference type="InterPro" id="IPR014352">
    <property type="entry name" value="FERM/acyl-CoA-bd_prot_sf"/>
</dbReference>
<dbReference type="Gene3D" id="3.10.20.90">
    <property type="entry name" value="Phosphatidylinositol 3-kinase Catalytic Subunit, Chain A, domain 1"/>
    <property type="match status" value="2"/>
</dbReference>
<dbReference type="EMBL" id="MCFL01000032">
    <property type="protein sequence ID" value="ORZ33976.1"/>
    <property type="molecule type" value="Genomic_DNA"/>
</dbReference>